<dbReference type="PANTHER" id="PTHR43355">
    <property type="entry name" value="FLAVIN REDUCTASE (NADPH)"/>
    <property type="match status" value="1"/>
</dbReference>
<evidence type="ECO:0000259" key="1">
    <source>
        <dbReference type="Pfam" id="PF13460"/>
    </source>
</evidence>
<geneLocation type="plasmid" evidence="2">
    <name>pDson03</name>
</geneLocation>
<protein>
    <submittedName>
        <fullName evidence="2">NAD(P)H-binding protein</fullName>
    </submittedName>
</protein>
<dbReference type="InterPro" id="IPR016040">
    <property type="entry name" value="NAD(P)-bd_dom"/>
</dbReference>
<dbReference type="EMBL" id="CP158298">
    <property type="protein sequence ID" value="XBV84217.1"/>
    <property type="molecule type" value="Genomic_DNA"/>
</dbReference>
<feature type="domain" description="NAD(P)-binding" evidence="1">
    <location>
        <begin position="7"/>
        <end position="194"/>
    </location>
</feature>
<dbReference type="SUPFAM" id="SSF51735">
    <property type="entry name" value="NAD(P)-binding Rossmann-fold domains"/>
    <property type="match status" value="1"/>
</dbReference>
<dbReference type="InterPro" id="IPR051606">
    <property type="entry name" value="Polyketide_Oxido-like"/>
</dbReference>
<dbReference type="GO" id="GO:0004074">
    <property type="term" value="F:biliverdin reductase [NAD(P)H] activity"/>
    <property type="evidence" value="ECO:0007669"/>
    <property type="project" value="TreeGrafter"/>
</dbReference>
<dbReference type="PANTHER" id="PTHR43355:SF2">
    <property type="entry name" value="FLAVIN REDUCTASE (NADPH)"/>
    <property type="match status" value="1"/>
</dbReference>
<accession>A0AAU7U6G3</accession>
<gene>
    <name evidence="2" type="ORF">ABOD76_03945</name>
</gene>
<sequence length="207" mass="22299">MHLALLGGTGRTGRLLIDIALDQGHTLRVLARDPTRLHRTHPHLHAITGDARDAGDLQQLMQGCEAVLSALGPVPHSPDDTMTLAAQHLTRVLAEHGVRRLITLTGAGVPHPGDTPTVPDRLIRTLLRLTQPRVLDDAIRHADIIRASTLDWTIVRAPRLTDGPVKPVRSGRVGTIRPVVTRASVAHFMLAQLAPGTPVRQAPAISN</sequence>
<dbReference type="AlphaFoldDB" id="A0AAU7U6G3"/>
<dbReference type="RefSeq" id="WP_350242254.1">
    <property type="nucleotide sequence ID" value="NZ_CP158298.1"/>
</dbReference>
<name>A0AAU7U6G3_9DEIO</name>
<dbReference type="KEGG" id="dsc:ABOD76_03945"/>
<keyword evidence="2" id="KW-0614">Plasmid</keyword>
<dbReference type="Gene3D" id="3.40.50.720">
    <property type="entry name" value="NAD(P)-binding Rossmann-like Domain"/>
    <property type="match status" value="1"/>
</dbReference>
<evidence type="ECO:0000313" key="2">
    <source>
        <dbReference type="EMBL" id="XBV84217.1"/>
    </source>
</evidence>
<proteinExistence type="predicted"/>
<reference evidence="2" key="1">
    <citation type="submission" date="2024-06" db="EMBL/GenBank/DDBJ databases">
        <title>Draft Genome Sequence of Deinococcus sonorensis Type Strain KR-87, a Biofilm Producing Representative of the Genus Deinococcus.</title>
        <authorList>
            <person name="Boren L.S."/>
            <person name="Grosso R.A."/>
            <person name="Hugenberg-Cox A.N."/>
            <person name="Hill J.T.E."/>
            <person name="Albert C.M."/>
            <person name="Tuohy J.M."/>
        </authorList>
    </citation>
    <scope>NUCLEOTIDE SEQUENCE</scope>
    <source>
        <strain evidence="2">KR-87</strain>
        <plasmid evidence="2">pDson03</plasmid>
    </source>
</reference>
<organism evidence="2">
    <name type="scientific">Deinococcus sonorensis KR-87</name>
    <dbReference type="NCBI Taxonomy" id="694439"/>
    <lineage>
        <taxon>Bacteria</taxon>
        <taxon>Thermotogati</taxon>
        <taxon>Deinococcota</taxon>
        <taxon>Deinococci</taxon>
        <taxon>Deinococcales</taxon>
        <taxon>Deinococcaceae</taxon>
        <taxon>Deinococcus</taxon>
    </lineage>
</organism>
<dbReference type="Pfam" id="PF13460">
    <property type="entry name" value="NAD_binding_10"/>
    <property type="match status" value="1"/>
</dbReference>
<dbReference type="InterPro" id="IPR036291">
    <property type="entry name" value="NAD(P)-bd_dom_sf"/>
</dbReference>
<dbReference type="GO" id="GO:0042602">
    <property type="term" value="F:riboflavin reductase (NADPH) activity"/>
    <property type="evidence" value="ECO:0007669"/>
    <property type="project" value="TreeGrafter"/>
</dbReference>